<accession>A0ABS2N1M6</accession>
<sequence>MNKFKEQKGFTLVELLAVITILGIIVAIAVPSIGNVIDNAREDAEEIDEEMVIEAARLAHIQGEVDLDDVGDGSENGFLISTLKNEGYLDVDDTDAYSDDADYVEIDDNEYTYVND</sequence>
<organism evidence="4 5">
    <name type="scientific">Aquibacillus albus</name>
    <dbReference type="NCBI Taxonomy" id="1168171"/>
    <lineage>
        <taxon>Bacteria</taxon>
        <taxon>Bacillati</taxon>
        <taxon>Bacillota</taxon>
        <taxon>Bacilli</taxon>
        <taxon>Bacillales</taxon>
        <taxon>Bacillaceae</taxon>
        <taxon>Aquibacillus</taxon>
    </lineage>
</organism>
<comment type="subcellular location">
    <subcellularLocation>
        <location evidence="1">Cell surface</location>
    </subcellularLocation>
</comment>
<gene>
    <name evidence="4" type="ORF">JOC48_002521</name>
</gene>
<dbReference type="Pfam" id="PF07963">
    <property type="entry name" value="N_methyl"/>
    <property type="match status" value="1"/>
</dbReference>
<comment type="caution">
    <text evidence="4">The sequence shown here is derived from an EMBL/GenBank/DDBJ whole genome shotgun (WGS) entry which is preliminary data.</text>
</comment>
<name>A0ABS2N1M6_9BACI</name>
<evidence type="ECO:0000313" key="4">
    <source>
        <dbReference type="EMBL" id="MBM7572020.1"/>
    </source>
</evidence>
<dbReference type="PROSITE" id="PS00409">
    <property type="entry name" value="PROKAR_NTER_METHYL"/>
    <property type="match status" value="1"/>
</dbReference>
<dbReference type="InterPro" id="IPR045584">
    <property type="entry name" value="Pilin-like"/>
</dbReference>
<dbReference type="Gene3D" id="3.30.700.10">
    <property type="entry name" value="Glycoprotein, Type 4 Pilin"/>
    <property type="match status" value="1"/>
</dbReference>
<evidence type="ECO:0000256" key="2">
    <source>
        <dbReference type="ARBA" id="ARBA00023287"/>
    </source>
</evidence>
<keyword evidence="3" id="KW-1133">Transmembrane helix</keyword>
<protein>
    <submittedName>
        <fullName evidence="4">Type IV pilus assembly protein PilA</fullName>
    </submittedName>
</protein>
<reference evidence="4 5" key="1">
    <citation type="submission" date="2021-01" db="EMBL/GenBank/DDBJ databases">
        <title>Genomic Encyclopedia of Type Strains, Phase IV (KMG-IV): sequencing the most valuable type-strain genomes for metagenomic binning, comparative biology and taxonomic classification.</title>
        <authorList>
            <person name="Goeker M."/>
        </authorList>
    </citation>
    <scope>NUCLEOTIDE SEQUENCE [LARGE SCALE GENOMIC DNA]</scope>
    <source>
        <strain evidence="4 5">DSM 23711</strain>
    </source>
</reference>
<dbReference type="Proteomes" id="UP001296943">
    <property type="component" value="Unassembled WGS sequence"/>
</dbReference>
<keyword evidence="5" id="KW-1185">Reference proteome</keyword>
<keyword evidence="2" id="KW-0178">Competence</keyword>
<feature type="transmembrane region" description="Helical" evidence="3">
    <location>
        <begin position="12"/>
        <end position="33"/>
    </location>
</feature>
<evidence type="ECO:0000256" key="1">
    <source>
        <dbReference type="ARBA" id="ARBA00004241"/>
    </source>
</evidence>
<dbReference type="EMBL" id="JAFBDR010000013">
    <property type="protein sequence ID" value="MBM7572020.1"/>
    <property type="molecule type" value="Genomic_DNA"/>
</dbReference>
<keyword evidence="3" id="KW-0472">Membrane</keyword>
<evidence type="ECO:0000256" key="3">
    <source>
        <dbReference type="SAM" id="Phobius"/>
    </source>
</evidence>
<evidence type="ECO:0000313" key="5">
    <source>
        <dbReference type="Proteomes" id="UP001296943"/>
    </source>
</evidence>
<dbReference type="NCBIfam" id="TIGR02532">
    <property type="entry name" value="IV_pilin_GFxxxE"/>
    <property type="match status" value="1"/>
</dbReference>
<dbReference type="InterPro" id="IPR012902">
    <property type="entry name" value="N_methyl_site"/>
</dbReference>
<keyword evidence="3" id="KW-0812">Transmembrane</keyword>
<dbReference type="SUPFAM" id="SSF54523">
    <property type="entry name" value="Pili subunits"/>
    <property type="match status" value="1"/>
</dbReference>
<proteinExistence type="predicted"/>